<sequence length="311" mass="34851">MLALLSVLQNGQEFSGAELARRLETSPRTLRRDVERLRELGYPVQTQAGPGGYYRLVAGSAMPPLLLNDDEAVAVGLGLRLAAQVSLGESADDAASGALRKLEQVLPARLRRTMAAVLEATETGAGRAPAEVRIEVLSAVGRAIQRRERIRFVYTDREGAASRRDVEPYRQVLSRQRWYLLAWDLERHGWRTFRLDRISDVEATGRNFAPRRLPADTAAEYVEASFREPRIRAVITFHAPIDQVGNRFFPRDGVLESIDDARCRYTAWVDSLEWLAVIVAIRGIDFTVEQPPEFTEYCRELSGLLARAATS</sequence>
<reference evidence="4 5" key="1">
    <citation type="submission" date="2020-02" db="EMBL/GenBank/DDBJ databases">
        <authorList>
            <person name="Li X.-J."/>
            <person name="Han X.-M."/>
        </authorList>
    </citation>
    <scope>NUCLEOTIDE SEQUENCE [LARGE SCALE GENOMIC DNA]</scope>
    <source>
        <strain evidence="4 5">CCTCC AB 2017055</strain>
    </source>
</reference>
<keyword evidence="2" id="KW-0804">Transcription</keyword>
<dbReference type="InterPro" id="IPR036388">
    <property type="entry name" value="WH-like_DNA-bd_sf"/>
</dbReference>
<comment type="caution">
    <text evidence="4">The sequence shown here is derived from an EMBL/GenBank/DDBJ whole genome shotgun (WGS) entry which is preliminary data.</text>
</comment>
<evidence type="ECO:0000313" key="5">
    <source>
        <dbReference type="Proteomes" id="UP000475214"/>
    </source>
</evidence>
<keyword evidence="1" id="KW-0805">Transcription regulation</keyword>
<dbReference type="PANTHER" id="PTHR34580:SF3">
    <property type="entry name" value="PROTEIN PAFB"/>
    <property type="match status" value="1"/>
</dbReference>
<evidence type="ECO:0000259" key="3">
    <source>
        <dbReference type="PROSITE" id="PS51000"/>
    </source>
</evidence>
<dbReference type="Pfam" id="PF08279">
    <property type="entry name" value="HTH_11"/>
    <property type="match status" value="1"/>
</dbReference>
<dbReference type="InterPro" id="IPR036390">
    <property type="entry name" value="WH_DNA-bd_sf"/>
</dbReference>
<evidence type="ECO:0000256" key="2">
    <source>
        <dbReference type="ARBA" id="ARBA00023163"/>
    </source>
</evidence>
<dbReference type="Proteomes" id="UP000475214">
    <property type="component" value="Unassembled WGS sequence"/>
</dbReference>
<dbReference type="InterPro" id="IPR028349">
    <property type="entry name" value="PafC-like"/>
</dbReference>
<dbReference type="PROSITE" id="PS51000">
    <property type="entry name" value="HTH_DEOR_2"/>
    <property type="match status" value="1"/>
</dbReference>
<dbReference type="PIRSF" id="PIRSF016838">
    <property type="entry name" value="PafC"/>
    <property type="match status" value="1"/>
</dbReference>
<evidence type="ECO:0000313" key="4">
    <source>
        <dbReference type="EMBL" id="NEE01370.1"/>
    </source>
</evidence>
<evidence type="ECO:0000256" key="1">
    <source>
        <dbReference type="ARBA" id="ARBA00023015"/>
    </source>
</evidence>
<keyword evidence="5" id="KW-1185">Reference proteome</keyword>
<dbReference type="Gene3D" id="1.10.10.10">
    <property type="entry name" value="Winged helix-like DNA-binding domain superfamily/Winged helix DNA-binding domain"/>
    <property type="match status" value="1"/>
</dbReference>
<dbReference type="InterPro" id="IPR026881">
    <property type="entry name" value="WYL_dom"/>
</dbReference>
<dbReference type="PROSITE" id="PS52050">
    <property type="entry name" value="WYL"/>
    <property type="match status" value="1"/>
</dbReference>
<organism evidence="4 5">
    <name type="scientific">Phytoactinopolyspora halotolerans</name>
    <dbReference type="NCBI Taxonomy" id="1981512"/>
    <lineage>
        <taxon>Bacteria</taxon>
        <taxon>Bacillati</taxon>
        <taxon>Actinomycetota</taxon>
        <taxon>Actinomycetes</taxon>
        <taxon>Jiangellales</taxon>
        <taxon>Jiangellaceae</taxon>
        <taxon>Phytoactinopolyspora</taxon>
    </lineage>
</organism>
<dbReference type="InterPro" id="IPR001034">
    <property type="entry name" value="DeoR_HTH"/>
</dbReference>
<dbReference type="SUPFAM" id="SSF46785">
    <property type="entry name" value="Winged helix' DNA-binding domain"/>
    <property type="match status" value="1"/>
</dbReference>
<dbReference type="InterPro" id="IPR013196">
    <property type="entry name" value="HTH_11"/>
</dbReference>
<dbReference type="EMBL" id="JAAGOA010000009">
    <property type="protein sequence ID" value="NEE01370.1"/>
    <property type="molecule type" value="Genomic_DNA"/>
</dbReference>
<dbReference type="Pfam" id="PF13280">
    <property type="entry name" value="WYL"/>
    <property type="match status" value="1"/>
</dbReference>
<feature type="domain" description="HTH deoR-type" evidence="3">
    <location>
        <begin position="1"/>
        <end position="52"/>
    </location>
</feature>
<proteinExistence type="predicted"/>
<dbReference type="InterPro" id="IPR051534">
    <property type="entry name" value="CBASS_pafABC_assoc_protein"/>
</dbReference>
<dbReference type="AlphaFoldDB" id="A0A6L9SBI1"/>
<protein>
    <submittedName>
        <fullName evidence="4">YafY family transcriptional regulator</fullName>
    </submittedName>
</protein>
<name>A0A6L9SBI1_9ACTN</name>
<accession>A0A6L9SBI1</accession>
<dbReference type="GO" id="GO:0003700">
    <property type="term" value="F:DNA-binding transcription factor activity"/>
    <property type="evidence" value="ECO:0007669"/>
    <property type="project" value="InterPro"/>
</dbReference>
<dbReference type="PANTHER" id="PTHR34580">
    <property type="match status" value="1"/>
</dbReference>
<gene>
    <name evidence="4" type="ORF">G1H10_14440</name>
</gene>